<accession>A0ABY1QD26</accession>
<feature type="transmembrane region" description="Helical" evidence="1">
    <location>
        <begin position="22"/>
        <end position="43"/>
    </location>
</feature>
<comment type="caution">
    <text evidence="2">The sequence shown here is derived from an EMBL/GenBank/DDBJ whole genome shotgun (WGS) entry which is preliminary data.</text>
</comment>
<evidence type="ECO:0000256" key="1">
    <source>
        <dbReference type="SAM" id="Phobius"/>
    </source>
</evidence>
<keyword evidence="1" id="KW-1133">Transmembrane helix</keyword>
<reference evidence="2 3" key="1">
    <citation type="submission" date="2017-05" db="EMBL/GenBank/DDBJ databases">
        <authorList>
            <person name="Varghese N."/>
            <person name="Submissions S."/>
        </authorList>
    </citation>
    <scope>NUCLEOTIDE SEQUENCE [LARGE SCALE GENOMIC DNA]</scope>
    <source>
        <strain evidence="2 3">SM16</strain>
    </source>
</reference>
<name>A0ABY1QD26_9SPHN</name>
<keyword evidence="1" id="KW-0472">Membrane</keyword>
<proteinExistence type="predicted"/>
<organism evidence="2 3">
    <name type="scientific">Novosphingobium panipatense</name>
    <dbReference type="NCBI Taxonomy" id="428991"/>
    <lineage>
        <taxon>Bacteria</taxon>
        <taxon>Pseudomonadati</taxon>
        <taxon>Pseudomonadota</taxon>
        <taxon>Alphaproteobacteria</taxon>
        <taxon>Sphingomonadales</taxon>
        <taxon>Sphingomonadaceae</taxon>
        <taxon>Novosphingobium</taxon>
    </lineage>
</organism>
<dbReference type="RefSeq" id="WP_158250648.1">
    <property type="nucleotide sequence ID" value="NZ_FXUI01000004.1"/>
</dbReference>
<evidence type="ECO:0000313" key="2">
    <source>
        <dbReference type="EMBL" id="SMP67062.1"/>
    </source>
</evidence>
<dbReference type="Proteomes" id="UP001157910">
    <property type="component" value="Unassembled WGS sequence"/>
</dbReference>
<keyword evidence="3" id="KW-1185">Reference proteome</keyword>
<gene>
    <name evidence="2" type="ORF">SAMN06296065_104134</name>
</gene>
<keyword evidence="1" id="KW-0812">Transmembrane</keyword>
<evidence type="ECO:0000313" key="3">
    <source>
        <dbReference type="Proteomes" id="UP001157910"/>
    </source>
</evidence>
<dbReference type="EMBL" id="FXUI01000004">
    <property type="protein sequence ID" value="SMP67062.1"/>
    <property type="molecule type" value="Genomic_DNA"/>
</dbReference>
<protein>
    <submittedName>
        <fullName evidence="2">Uncharacterized protein</fullName>
    </submittedName>
</protein>
<sequence length="55" mass="5833">MSTLVEPLHQRARMLADYVQPVILALGTAGITGGAMAAAGMLADTALRRHRQSQD</sequence>